<dbReference type="AlphaFoldDB" id="A0A5B8J5C8"/>
<proteinExistence type="predicted"/>
<dbReference type="EMBL" id="CP042261">
    <property type="protein sequence ID" value="QDY69530.1"/>
    <property type="molecule type" value="Genomic_DNA"/>
</dbReference>
<dbReference type="OrthoDB" id="7161229at2"/>
<protein>
    <submittedName>
        <fullName evidence="1">Uncharacterized protein</fullName>
    </submittedName>
</protein>
<dbReference type="Proteomes" id="UP000318483">
    <property type="component" value="Chromosome"/>
</dbReference>
<evidence type="ECO:0000313" key="1">
    <source>
        <dbReference type="EMBL" id="QDY69530.1"/>
    </source>
</evidence>
<accession>A0A5B8J5C8</accession>
<name>A0A5B8J5C8_9RHOB</name>
<dbReference type="KEGG" id="lit:FPZ52_07785"/>
<evidence type="ECO:0000313" key="2">
    <source>
        <dbReference type="Proteomes" id="UP000318483"/>
    </source>
</evidence>
<gene>
    <name evidence="1" type="ORF">FPZ52_07785</name>
</gene>
<sequence>MTQDGKPVQGSLRMISYEGGPESAAQQAYETARRAILRCSGNGYPLPADKYEQWREIEMTFNPERMRSR</sequence>
<reference evidence="1 2" key="1">
    <citation type="submission" date="2019-07" db="EMBL/GenBank/DDBJ databases">
        <title>Litoreibacter alkalisoli sp. nov., isolated from saline-alkaline soil.</title>
        <authorList>
            <person name="Wang S."/>
            <person name="Xu L."/>
            <person name="Xing Y.-T."/>
            <person name="Sun J.-Q."/>
        </authorList>
    </citation>
    <scope>NUCLEOTIDE SEQUENCE [LARGE SCALE GENOMIC DNA]</scope>
    <source>
        <strain evidence="1 2">LN3S51</strain>
    </source>
</reference>
<organism evidence="1 2">
    <name type="scientific">Qingshengfaniella alkalisoli</name>
    <dbReference type="NCBI Taxonomy" id="2599296"/>
    <lineage>
        <taxon>Bacteria</taxon>
        <taxon>Pseudomonadati</taxon>
        <taxon>Pseudomonadota</taxon>
        <taxon>Alphaproteobacteria</taxon>
        <taxon>Rhodobacterales</taxon>
        <taxon>Paracoccaceae</taxon>
        <taxon>Qingshengfaniella</taxon>
    </lineage>
</organism>
<keyword evidence="2" id="KW-1185">Reference proteome</keyword>
<dbReference type="Gene3D" id="3.30.1150.10">
    <property type="match status" value="1"/>
</dbReference>